<comment type="caution">
    <text evidence="1">The sequence shown here is derived from an EMBL/GenBank/DDBJ whole genome shotgun (WGS) entry which is preliminary data.</text>
</comment>
<organism evidence="1 2">
    <name type="scientific">Aureobasidium pullulans</name>
    <name type="common">Black yeast</name>
    <name type="synonym">Pullularia pullulans</name>
    <dbReference type="NCBI Taxonomy" id="5580"/>
    <lineage>
        <taxon>Eukaryota</taxon>
        <taxon>Fungi</taxon>
        <taxon>Dikarya</taxon>
        <taxon>Ascomycota</taxon>
        <taxon>Pezizomycotina</taxon>
        <taxon>Dothideomycetes</taxon>
        <taxon>Dothideomycetidae</taxon>
        <taxon>Dothideales</taxon>
        <taxon>Saccotheciaceae</taxon>
        <taxon>Aureobasidium</taxon>
    </lineage>
</organism>
<reference evidence="1 2" key="1">
    <citation type="submission" date="2018-10" db="EMBL/GenBank/DDBJ databases">
        <title>Fifty Aureobasidium pullulans genomes reveal a recombining polyextremotolerant generalist.</title>
        <authorList>
            <person name="Gostincar C."/>
            <person name="Turk M."/>
            <person name="Zajc J."/>
            <person name="Gunde-Cimerman N."/>
        </authorList>
    </citation>
    <scope>NUCLEOTIDE SEQUENCE [LARGE SCALE GENOMIC DNA]</scope>
    <source>
        <strain evidence="1 2">EXF-1645</strain>
    </source>
</reference>
<name>A0A4T0BCT3_AURPU</name>
<sequence>MNVTWSRTWPRNLGIRYGTAAFLCILCLLLFLQLNSGPKTIGLKPELRELIRNHTNIQTTKDGPSQYDIGIVMAKTGPENVNWLIELYHGMPFRPFIYSMKSPAEPGCLTPHSRRGRETAPYLSYIIDNYDSLPDYSIFIHSKDEQWHNDILGTKSADTIKALRFEHINATGFLNPLDPTEEDIRRKDTRAFFAEIYMKLLDVTRDQVPRHIGNVCCAQFAVTRARILRRPKSDYERMLRWVENSHEVDFGIGWVFEKLWDTIFGMDAINCPNYKQCRCDLYGWCGPLASGETLRPKISE</sequence>
<protein>
    <submittedName>
        <fullName evidence="1">Uncharacterized protein</fullName>
    </submittedName>
</protein>
<dbReference type="AlphaFoldDB" id="A0A4T0BCT3"/>
<dbReference type="PANTHER" id="PTHR37490:SF2">
    <property type="match status" value="1"/>
</dbReference>
<dbReference type="EMBL" id="QZBZ01000256">
    <property type="protein sequence ID" value="TIA32060.1"/>
    <property type="molecule type" value="Genomic_DNA"/>
</dbReference>
<dbReference type="Pfam" id="PF11913">
    <property type="entry name" value="DUF3431"/>
    <property type="match status" value="1"/>
</dbReference>
<proteinExistence type="predicted"/>
<dbReference type="InterPro" id="IPR021838">
    <property type="entry name" value="DUF3431"/>
</dbReference>
<evidence type="ECO:0000313" key="1">
    <source>
        <dbReference type="EMBL" id="TIA32060.1"/>
    </source>
</evidence>
<dbReference type="Proteomes" id="UP000308724">
    <property type="component" value="Unassembled WGS sequence"/>
</dbReference>
<dbReference type="PANTHER" id="PTHR37490">
    <property type="entry name" value="EXPRESSED PROTEIN"/>
    <property type="match status" value="1"/>
</dbReference>
<accession>A0A4T0BCT3</accession>
<gene>
    <name evidence="1" type="ORF">D6C78_08493</name>
</gene>
<evidence type="ECO:0000313" key="2">
    <source>
        <dbReference type="Proteomes" id="UP000308724"/>
    </source>
</evidence>